<dbReference type="Proteomes" id="UP001157440">
    <property type="component" value="Unassembled WGS sequence"/>
</dbReference>
<keyword evidence="2" id="KW-1185">Reference proteome</keyword>
<sequence length="187" mass="20600">MTSKNTLDTAIAAWKAATTQIDRDLAAQAIGEHIAYDTPEGADYESATDELLARLKAEFGPVPVEDLRGFYIALPAELTANEIEGIWGVGRSEQLAVADAHYWTQTQPATVEQGDNEWIIRHEGSTFRCQTRQGADACAATLGYRAWPCTEALYRRVKEEGYDTNGRNSYGYAKNGSLYDVVERDAA</sequence>
<organism evidence="1 2">
    <name type="scientific">Methylobacterium tardum</name>
    <dbReference type="NCBI Taxonomy" id="374432"/>
    <lineage>
        <taxon>Bacteria</taxon>
        <taxon>Pseudomonadati</taxon>
        <taxon>Pseudomonadota</taxon>
        <taxon>Alphaproteobacteria</taxon>
        <taxon>Hyphomicrobiales</taxon>
        <taxon>Methylobacteriaceae</taxon>
        <taxon>Methylobacterium</taxon>
    </lineage>
</organism>
<comment type="caution">
    <text evidence="1">The sequence shown here is derived from an EMBL/GenBank/DDBJ whole genome shotgun (WGS) entry which is preliminary data.</text>
</comment>
<dbReference type="AlphaFoldDB" id="A0AA37TD14"/>
<name>A0AA37TD14_9HYPH</name>
<proteinExistence type="predicted"/>
<accession>A0AA37TD14</accession>
<evidence type="ECO:0000313" key="1">
    <source>
        <dbReference type="EMBL" id="GLS71264.1"/>
    </source>
</evidence>
<dbReference type="EMBL" id="BSPL01000017">
    <property type="protein sequence ID" value="GLS71264.1"/>
    <property type="molecule type" value="Genomic_DNA"/>
</dbReference>
<evidence type="ECO:0000313" key="2">
    <source>
        <dbReference type="Proteomes" id="UP001157440"/>
    </source>
</evidence>
<protein>
    <submittedName>
        <fullName evidence="1">Uncharacterized protein</fullName>
    </submittedName>
</protein>
<reference evidence="2" key="1">
    <citation type="journal article" date="2019" name="Int. J. Syst. Evol. Microbiol.">
        <title>The Global Catalogue of Microorganisms (GCM) 10K type strain sequencing project: providing services to taxonomists for standard genome sequencing and annotation.</title>
        <authorList>
            <consortium name="The Broad Institute Genomics Platform"/>
            <consortium name="The Broad Institute Genome Sequencing Center for Infectious Disease"/>
            <person name="Wu L."/>
            <person name="Ma J."/>
        </authorList>
    </citation>
    <scope>NUCLEOTIDE SEQUENCE [LARGE SCALE GENOMIC DNA]</scope>
    <source>
        <strain evidence="2">NBRC 103632</strain>
    </source>
</reference>
<dbReference type="RefSeq" id="WP_238194317.1">
    <property type="nucleotide sequence ID" value="NZ_BPQZ01000001.1"/>
</dbReference>
<gene>
    <name evidence="1" type="ORF">GCM10007890_32770</name>
</gene>